<feature type="domain" description="Protein kinase" evidence="1">
    <location>
        <begin position="1"/>
        <end position="246"/>
    </location>
</feature>
<dbReference type="AlphaFoldDB" id="A0A6A5U9E6"/>
<dbReference type="InterPro" id="IPR000719">
    <property type="entry name" value="Prot_kinase_dom"/>
</dbReference>
<dbReference type="GO" id="GO:0005524">
    <property type="term" value="F:ATP binding"/>
    <property type="evidence" value="ECO:0007669"/>
    <property type="project" value="InterPro"/>
</dbReference>
<dbReference type="OrthoDB" id="4062651at2759"/>
<dbReference type="PROSITE" id="PS50011">
    <property type="entry name" value="PROTEIN_KINASE_DOM"/>
    <property type="match status" value="1"/>
</dbReference>
<organism evidence="2 3">
    <name type="scientific">Byssothecium circinans</name>
    <dbReference type="NCBI Taxonomy" id="147558"/>
    <lineage>
        <taxon>Eukaryota</taxon>
        <taxon>Fungi</taxon>
        <taxon>Dikarya</taxon>
        <taxon>Ascomycota</taxon>
        <taxon>Pezizomycotina</taxon>
        <taxon>Dothideomycetes</taxon>
        <taxon>Pleosporomycetidae</taxon>
        <taxon>Pleosporales</taxon>
        <taxon>Massarineae</taxon>
        <taxon>Massarinaceae</taxon>
        <taxon>Byssothecium</taxon>
    </lineage>
</organism>
<reference evidence="2" key="1">
    <citation type="journal article" date="2020" name="Stud. Mycol.">
        <title>101 Dothideomycetes genomes: a test case for predicting lifestyles and emergence of pathogens.</title>
        <authorList>
            <person name="Haridas S."/>
            <person name="Albert R."/>
            <person name="Binder M."/>
            <person name="Bloem J."/>
            <person name="Labutti K."/>
            <person name="Salamov A."/>
            <person name="Andreopoulos B."/>
            <person name="Baker S."/>
            <person name="Barry K."/>
            <person name="Bills G."/>
            <person name="Bluhm B."/>
            <person name="Cannon C."/>
            <person name="Castanera R."/>
            <person name="Culley D."/>
            <person name="Daum C."/>
            <person name="Ezra D."/>
            <person name="Gonzalez J."/>
            <person name="Henrissat B."/>
            <person name="Kuo A."/>
            <person name="Liang C."/>
            <person name="Lipzen A."/>
            <person name="Lutzoni F."/>
            <person name="Magnuson J."/>
            <person name="Mondo S."/>
            <person name="Nolan M."/>
            <person name="Ohm R."/>
            <person name="Pangilinan J."/>
            <person name="Park H.-J."/>
            <person name="Ramirez L."/>
            <person name="Alfaro M."/>
            <person name="Sun H."/>
            <person name="Tritt A."/>
            <person name="Yoshinaga Y."/>
            <person name="Zwiers L.-H."/>
            <person name="Turgeon B."/>
            <person name="Goodwin S."/>
            <person name="Spatafora J."/>
            <person name="Crous P."/>
            <person name="Grigoriev I."/>
        </authorList>
    </citation>
    <scope>NUCLEOTIDE SEQUENCE</scope>
    <source>
        <strain evidence="2">CBS 675.92</strain>
    </source>
</reference>
<gene>
    <name evidence="2" type="ORF">CC80DRAFT_580866</name>
</gene>
<protein>
    <recommendedName>
        <fullName evidence="1">Protein kinase domain-containing protein</fullName>
    </recommendedName>
</protein>
<keyword evidence="3" id="KW-1185">Reference proteome</keyword>
<dbReference type="GO" id="GO:0004672">
    <property type="term" value="F:protein kinase activity"/>
    <property type="evidence" value="ECO:0007669"/>
    <property type="project" value="InterPro"/>
</dbReference>
<dbReference type="Gene3D" id="1.10.510.10">
    <property type="entry name" value="Transferase(Phosphotransferase) domain 1"/>
    <property type="match status" value="1"/>
</dbReference>
<dbReference type="SUPFAM" id="SSF56112">
    <property type="entry name" value="Protein kinase-like (PK-like)"/>
    <property type="match status" value="1"/>
</dbReference>
<accession>A0A6A5U9E6</accession>
<proteinExistence type="predicted"/>
<sequence>MYSTVTYKIFQTDSSPAGTRYLIQDSDDNFYYGRMTKFTGNLQDPNVYVKRPCILAKSPGYGTFPSVWAQLTERKISVGEVLARNPHPNVCQYLGVVTAPPPVSARITDIAYKRYSCDLQDFFNSGYLRSPAQVWIIMQGLRAGLDHMHKLGFVHCDLNPTNVFLRTWTAPETRSSPPNSVIFEAAIGDFDTVTRVGKVIEFKRAPDDWWPYELGIDFDDPAAVEIDDACVKKTEEWLKSKIDHAD</sequence>
<dbReference type="EMBL" id="ML976982">
    <property type="protein sequence ID" value="KAF1960950.1"/>
    <property type="molecule type" value="Genomic_DNA"/>
</dbReference>
<evidence type="ECO:0000259" key="1">
    <source>
        <dbReference type="PROSITE" id="PS50011"/>
    </source>
</evidence>
<evidence type="ECO:0000313" key="3">
    <source>
        <dbReference type="Proteomes" id="UP000800035"/>
    </source>
</evidence>
<dbReference type="InterPro" id="IPR011009">
    <property type="entry name" value="Kinase-like_dom_sf"/>
</dbReference>
<evidence type="ECO:0000313" key="2">
    <source>
        <dbReference type="EMBL" id="KAF1960950.1"/>
    </source>
</evidence>
<dbReference type="Proteomes" id="UP000800035">
    <property type="component" value="Unassembled WGS sequence"/>
</dbReference>
<name>A0A6A5U9E6_9PLEO</name>